<comment type="caution">
    <text evidence="1">The sequence shown here is derived from an EMBL/GenBank/DDBJ whole genome shotgun (WGS) entry which is preliminary data.</text>
</comment>
<evidence type="ECO:0000313" key="1">
    <source>
        <dbReference type="EMBL" id="KAK7477724.1"/>
    </source>
</evidence>
<proteinExistence type="predicted"/>
<feature type="non-terminal residue" evidence="1">
    <location>
        <position position="1"/>
    </location>
</feature>
<dbReference type="EMBL" id="JACVVK020000342">
    <property type="protein sequence ID" value="KAK7477724.1"/>
    <property type="molecule type" value="Genomic_DNA"/>
</dbReference>
<organism evidence="1 2">
    <name type="scientific">Batillaria attramentaria</name>
    <dbReference type="NCBI Taxonomy" id="370345"/>
    <lineage>
        <taxon>Eukaryota</taxon>
        <taxon>Metazoa</taxon>
        <taxon>Spiralia</taxon>
        <taxon>Lophotrochozoa</taxon>
        <taxon>Mollusca</taxon>
        <taxon>Gastropoda</taxon>
        <taxon>Caenogastropoda</taxon>
        <taxon>Sorbeoconcha</taxon>
        <taxon>Cerithioidea</taxon>
        <taxon>Batillariidae</taxon>
        <taxon>Batillaria</taxon>
    </lineage>
</organism>
<keyword evidence="2" id="KW-1185">Reference proteome</keyword>
<reference evidence="1 2" key="1">
    <citation type="journal article" date="2023" name="Sci. Data">
        <title>Genome assembly of the Korean intertidal mud-creeper Batillaria attramentaria.</title>
        <authorList>
            <person name="Patra A.K."/>
            <person name="Ho P.T."/>
            <person name="Jun S."/>
            <person name="Lee S.J."/>
            <person name="Kim Y."/>
            <person name="Won Y.J."/>
        </authorList>
    </citation>
    <scope>NUCLEOTIDE SEQUENCE [LARGE SCALE GENOMIC DNA]</scope>
    <source>
        <strain evidence="1">Wonlab-2016</strain>
    </source>
</reference>
<evidence type="ECO:0000313" key="2">
    <source>
        <dbReference type="Proteomes" id="UP001519460"/>
    </source>
</evidence>
<sequence length="67" mass="7142">IPLGTNLQVRVSQEANGQCIIVLGVAKETDGTAVNQRSDNVTFTPAQWNDFKARASEVDAAIVRVAS</sequence>
<protein>
    <submittedName>
        <fullName evidence="1">Uncharacterized protein</fullName>
    </submittedName>
</protein>
<dbReference type="AlphaFoldDB" id="A0ABD0JRW3"/>
<accession>A0ABD0JRW3</accession>
<dbReference type="Proteomes" id="UP001519460">
    <property type="component" value="Unassembled WGS sequence"/>
</dbReference>
<gene>
    <name evidence="1" type="ORF">BaRGS_00031012</name>
</gene>
<name>A0ABD0JRW3_9CAEN</name>